<sequence>MRCSCAAARKADSDPPRCRTDPCHHARLDVDTAGLDEVVRVLAPLGARSLTGSPPTLEEMCLRHYGGAGPGSPPTASPSLMAASGHVPWHYRRQLTRQGKPWLCRRRRGIESRMFSSTETLPKPGASHCLSTTRRNEGGHAPTYFSHIVTATWSDKDRHLLELLIHR</sequence>
<evidence type="ECO:0000313" key="2">
    <source>
        <dbReference type="Proteomes" id="UP000502508"/>
    </source>
</evidence>
<reference evidence="1 2" key="1">
    <citation type="submission" date="2020-03" db="EMBL/GenBank/DDBJ databases">
        <title>Whole genome shotgun sequence of Phytohabitans flavus NBRC 107702.</title>
        <authorList>
            <person name="Komaki H."/>
            <person name="Tamura T."/>
        </authorList>
    </citation>
    <scope>NUCLEOTIDE SEQUENCE [LARGE SCALE GENOMIC DNA]</scope>
    <source>
        <strain evidence="1 2">NBRC 107702</strain>
    </source>
</reference>
<dbReference type="AlphaFoldDB" id="A0A6F8XM41"/>
<organism evidence="1 2">
    <name type="scientific">Phytohabitans flavus</name>
    <dbReference type="NCBI Taxonomy" id="1076124"/>
    <lineage>
        <taxon>Bacteria</taxon>
        <taxon>Bacillati</taxon>
        <taxon>Actinomycetota</taxon>
        <taxon>Actinomycetes</taxon>
        <taxon>Micromonosporales</taxon>
        <taxon>Micromonosporaceae</taxon>
    </lineage>
</organism>
<name>A0A6F8XM41_9ACTN</name>
<reference evidence="1 2" key="2">
    <citation type="submission" date="2020-03" db="EMBL/GenBank/DDBJ databases">
        <authorList>
            <person name="Ichikawa N."/>
            <person name="Kimura A."/>
            <person name="Kitahashi Y."/>
            <person name="Uohara A."/>
        </authorList>
    </citation>
    <scope>NUCLEOTIDE SEQUENCE [LARGE SCALE GENOMIC DNA]</scope>
    <source>
        <strain evidence="1 2">NBRC 107702</strain>
    </source>
</reference>
<dbReference type="EMBL" id="AP022870">
    <property type="protein sequence ID" value="BCB74894.1"/>
    <property type="molecule type" value="Genomic_DNA"/>
</dbReference>
<protein>
    <submittedName>
        <fullName evidence="1">Uncharacterized protein</fullName>
    </submittedName>
</protein>
<keyword evidence="2" id="KW-1185">Reference proteome</keyword>
<evidence type="ECO:0000313" key="1">
    <source>
        <dbReference type="EMBL" id="BCB74894.1"/>
    </source>
</evidence>
<proteinExistence type="predicted"/>
<dbReference type="KEGG" id="pfla:Pflav_013040"/>
<accession>A0A6F8XM41</accession>
<dbReference type="Proteomes" id="UP000502508">
    <property type="component" value="Chromosome"/>
</dbReference>
<gene>
    <name evidence="1" type="ORF">Pflav_013040</name>
</gene>